<dbReference type="Pfam" id="PF01040">
    <property type="entry name" value="UbiA"/>
    <property type="match status" value="1"/>
</dbReference>
<evidence type="ECO:0000256" key="5">
    <source>
        <dbReference type="ARBA" id="ARBA00022679"/>
    </source>
</evidence>
<evidence type="ECO:0000256" key="6">
    <source>
        <dbReference type="ARBA" id="ARBA00022692"/>
    </source>
</evidence>
<feature type="transmembrane region" description="Helical" evidence="9">
    <location>
        <begin position="100"/>
        <end position="132"/>
    </location>
</feature>
<dbReference type="PIRSF" id="PIRSF005355">
    <property type="entry name" value="UBIAD1"/>
    <property type="match status" value="1"/>
</dbReference>
<dbReference type="UniPathway" id="UPA00079"/>
<dbReference type="CDD" id="cd13962">
    <property type="entry name" value="PT_UbiA_UBIAD1"/>
    <property type="match status" value="1"/>
</dbReference>
<gene>
    <name evidence="10" type="ORF">UFOPK2735_00378</name>
</gene>
<keyword evidence="7 9" id="KW-1133">Transmembrane helix</keyword>
<keyword evidence="6 9" id="KW-0812">Transmembrane</keyword>
<dbReference type="PANTHER" id="PTHR13929">
    <property type="entry name" value="1,4-DIHYDROXY-2-NAPHTHOATE OCTAPRENYLTRANSFERASE"/>
    <property type="match status" value="1"/>
</dbReference>
<dbReference type="EMBL" id="CAEZYP010000036">
    <property type="protein sequence ID" value="CAB4726205.1"/>
    <property type="molecule type" value="Genomic_DNA"/>
</dbReference>
<evidence type="ECO:0000256" key="7">
    <source>
        <dbReference type="ARBA" id="ARBA00022989"/>
    </source>
</evidence>
<keyword evidence="8 9" id="KW-0472">Membrane</keyword>
<dbReference type="InterPro" id="IPR026046">
    <property type="entry name" value="UBIAD1"/>
</dbReference>
<accession>A0A6J6RUD3</accession>
<comment type="pathway">
    <text evidence="2">Quinol/quinone metabolism; menaquinone biosynthesis.</text>
</comment>
<dbReference type="GO" id="GO:0042371">
    <property type="term" value="P:vitamin K biosynthetic process"/>
    <property type="evidence" value="ECO:0007669"/>
    <property type="project" value="TreeGrafter"/>
</dbReference>
<dbReference type="GO" id="GO:0009234">
    <property type="term" value="P:menaquinone biosynthetic process"/>
    <property type="evidence" value="ECO:0007669"/>
    <property type="project" value="UniProtKB-UniPathway"/>
</dbReference>
<evidence type="ECO:0000313" key="10">
    <source>
        <dbReference type="EMBL" id="CAB4726205.1"/>
    </source>
</evidence>
<dbReference type="GO" id="GO:0016020">
    <property type="term" value="C:membrane"/>
    <property type="evidence" value="ECO:0007669"/>
    <property type="project" value="UniProtKB-SubCell"/>
</dbReference>
<feature type="transmembrane region" description="Helical" evidence="9">
    <location>
        <begin position="144"/>
        <end position="164"/>
    </location>
</feature>
<evidence type="ECO:0000256" key="2">
    <source>
        <dbReference type="ARBA" id="ARBA00004863"/>
    </source>
</evidence>
<evidence type="ECO:0000256" key="3">
    <source>
        <dbReference type="ARBA" id="ARBA00022428"/>
    </source>
</evidence>
<dbReference type="AlphaFoldDB" id="A0A6J6RUD3"/>
<dbReference type="HAMAP" id="MF_01937">
    <property type="entry name" value="MenA_1"/>
    <property type="match status" value="1"/>
</dbReference>
<dbReference type="InterPro" id="IPR000537">
    <property type="entry name" value="UbiA_prenyltransferase"/>
</dbReference>
<evidence type="ECO:0000256" key="8">
    <source>
        <dbReference type="ARBA" id="ARBA00023136"/>
    </source>
</evidence>
<keyword evidence="4" id="KW-1003">Cell membrane</keyword>
<evidence type="ECO:0000256" key="4">
    <source>
        <dbReference type="ARBA" id="ARBA00022475"/>
    </source>
</evidence>
<dbReference type="NCBIfam" id="TIGR00751">
    <property type="entry name" value="menA"/>
    <property type="match status" value="1"/>
</dbReference>
<sequence>MSSIWRPHINIWIQGARPRTLPAAVAPVIVATVLAGKEWKPLQALLALCVSLALQVAVNYSNDYSDGIRGTDDDRIGPVRLTASGLASANSVKRAAQLSFLFACIAGLALASLSSWWVILIGIASVLAAWGYTGGHTPYGYRGFGELSVFTFFGVVATVGTYYVQTLEVTLAAFAASIPLGCLSCALLAINNIRDIPGDEAVGKKTLAVKLGDEKARKFFVLLLITSYIFPVFTGHPLALLTLATAPAAYAIAREVLAGAKGADLIPLLGRTGQLQLHFGLTFALALSF</sequence>
<dbReference type="Gene3D" id="1.10.357.140">
    <property type="entry name" value="UbiA prenyltransferase"/>
    <property type="match status" value="1"/>
</dbReference>
<evidence type="ECO:0000256" key="9">
    <source>
        <dbReference type="SAM" id="Phobius"/>
    </source>
</evidence>
<name>A0A6J6RUD3_9ZZZZ</name>
<protein>
    <submittedName>
        <fullName evidence="10">Unannotated protein</fullName>
    </submittedName>
</protein>
<dbReference type="InterPro" id="IPR044878">
    <property type="entry name" value="UbiA_sf"/>
</dbReference>
<feature type="transmembrane region" description="Helical" evidence="9">
    <location>
        <begin position="171"/>
        <end position="190"/>
    </location>
</feature>
<evidence type="ECO:0000256" key="1">
    <source>
        <dbReference type="ARBA" id="ARBA00004141"/>
    </source>
</evidence>
<dbReference type="PANTHER" id="PTHR13929:SF0">
    <property type="entry name" value="UBIA PRENYLTRANSFERASE DOMAIN-CONTAINING PROTEIN 1"/>
    <property type="match status" value="1"/>
</dbReference>
<proteinExistence type="inferred from homology"/>
<dbReference type="GO" id="GO:0046428">
    <property type="term" value="F:1,4-dihydroxy-2-naphthoate polyprenyltransferase activity"/>
    <property type="evidence" value="ECO:0007669"/>
    <property type="project" value="InterPro"/>
</dbReference>
<comment type="subcellular location">
    <subcellularLocation>
        <location evidence="1">Membrane</location>
        <topology evidence="1">Multi-pass membrane protein</topology>
    </subcellularLocation>
</comment>
<reference evidence="10" key="1">
    <citation type="submission" date="2020-05" db="EMBL/GenBank/DDBJ databases">
        <authorList>
            <person name="Chiriac C."/>
            <person name="Salcher M."/>
            <person name="Ghai R."/>
            <person name="Kavagutti S V."/>
        </authorList>
    </citation>
    <scope>NUCLEOTIDE SEQUENCE</scope>
</reference>
<organism evidence="10">
    <name type="scientific">freshwater metagenome</name>
    <dbReference type="NCBI Taxonomy" id="449393"/>
    <lineage>
        <taxon>unclassified sequences</taxon>
        <taxon>metagenomes</taxon>
        <taxon>ecological metagenomes</taxon>
    </lineage>
</organism>
<dbReference type="NCBIfam" id="NF004751">
    <property type="entry name" value="PRK06080.1-3"/>
    <property type="match status" value="1"/>
</dbReference>
<keyword evidence="5" id="KW-0808">Transferase</keyword>
<feature type="transmembrane region" description="Helical" evidence="9">
    <location>
        <begin position="219"/>
        <end position="244"/>
    </location>
</feature>
<keyword evidence="3" id="KW-0474">Menaquinone biosynthesis</keyword>
<dbReference type="InterPro" id="IPR004657">
    <property type="entry name" value="MenA"/>
</dbReference>